<protein>
    <recommendedName>
        <fullName evidence="10">Glycosyltransferase family 49 protein</fullName>
    </recommendedName>
</protein>
<gene>
    <name evidence="8" type="ORF">INT48_007419</name>
</gene>
<dbReference type="Gene3D" id="3.90.550.10">
    <property type="entry name" value="Spore Coat Polysaccharide Biosynthesis Protein SpsA, Chain A"/>
    <property type="match status" value="1"/>
</dbReference>
<keyword evidence="3" id="KW-0735">Signal-anchor</keyword>
<dbReference type="PANTHER" id="PTHR12270">
    <property type="entry name" value="GLYCOSYLTRANSFERASE-RELATED"/>
    <property type="match status" value="1"/>
</dbReference>
<proteinExistence type="predicted"/>
<comment type="subcellular location">
    <subcellularLocation>
        <location evidence="1">Membrane</location>
        <topology evidence="1">Single-pass type II membrane protein</topology>
    </subcellularLocation>
</comment>
<sequence>MAAELQSYMARRGVKAIMMLMALSCLALVSKYYTTESSSSYYRRALFYRNDSSLQQGQFNSHFSWTDGNGGLHQLPIETVLSKSFSLSSYSEQSQIIPYYYKSELNMTGEDITIVTLVTRNRIPNLARLATQYQGPISTTIHISDDEEGEYTLDILQDAMNRNSAMRKYVDVHVVRDEFDRELNLWRNVAKLFARTEYVMQLDIDFYPCTNIRESVLNNPQAMALLQSGTAALVIPAFEFSKQEEGLDFRTFPKSKTELVNQYNQNEIEMFHSFWLPGHAPTDYERWTQLNKSNNTIYPVTTYQFSYEPYVIFKNQGSPWCDERFSGYGSNKAACLYELYISGVDYYVLPDDFIIHQTHAYPDQARNVERYYNRRLYTQFREEICIRLARRFIAQKKWDHPKSENLRDECASIKPYQRAIGRFV</sequence>
<evidence type="ECO:0000256" key="3">
    <source>
        <dbReference type="ARBA" id="ARBA00022968"/>
    </source>
</evidence>
<keyword evidence="2 7" id="KW-0812">Transmembrane</keyword>
<dbReference type="AlphaFoldDB" id="A0A8H7VRZ1"/>
<dbReference type="GO" id="GO:0035269">
    <property type="term" value="P:protein O-linked glycosylation via mannose"/>
    <property type="evidence" value="ECO:0007669"/>
    <property type="project" value="TreeGrafter"/>
</dbReference>
<dbReference type="EMBL" id="JAEPRE010000109">
    <property type="protein sequence ID" value="KAG2232506.1"/>
    <property type="molecule type" value="Genomic_DNA"/>
</dbReference>
<organism evidence="8 9">
    <name type="scientific">Thamnidium elegans</name>
    <dbReference type="NCBI Taxonomy" id="101142"/>
    <lineage>
        <taxon>Eukaryota</taxon>
        <taxon>Fungi</taxon>
        <taxon>Fungi incertae sedis</taxon>
        <taxon>Mucoromycota</taxon>
        <taxon>Mucoromycotina</taxon>
        <taxon>Mucoromycetes</taxon>
        <taxon>Mucorales</taxon>
        <taxon>Mucorineae</taxon>
        <taxon>Mucoraceae</taxon>
        <taxon>Thamnidium</taxon>
    </lineage>
</organism>
<evidence type="ECO:0000256" key="4">
    <source>
        <dbReference type="ARBA" id="ARBA00022989"/>
    </source>
</evidence>
<dbReference type="PANTHER" id="PTHR12270:SF25">
    <property type="entry name" value="GLYCOSYLTRANSFERASE-LIKE PROTEIN LARGE"/>
    <property type="match status" value="1"/>
</dbReference>
<dbReference type="InterPro" id="IPR029044">
    <property type="entry name" value="Nucleotide-diphossugar_trans"/>
</dbReference>
<keyword evidence="6" id="KW-0325">Glycoprotein</keyword>
<dbReference type="GO" id="GO:0016020">
    <property type="term" value="C:membrane"/>
    <property type="evidence" value="ECO:0007669"/>
    <property type="project" value="UniProtKB-SubCell"/>
</dbReference>
<evidence type="ECO:0000256" key="7">
    <source>
        <dbReference type="SAM" id="Phobius"/>
    </source>
</evidence>
<evidence type="ECO:0000313" key="9">
    <source>
        <dbReference type="Proteomes" id="UP000613177"/>
    </source>
</evidence>
<dbReference type="GO" id="GO:0042285">
    <property type="term" value="F:xylosyltransferase activity"/>
    <property type="evidence" value="ECO:0007669"/>
    <property type="project" value="TreeGrafter"/>
</dbReference>
<dbReference type="GO" id="GO:0015020">
    <property type="term" value="F:glucuronosyltransferase activity"/>
    <property type="evidence" value="ECO:0007669"/>
    <property type="project" value="TreeGrafter"/>
</dbReference>
<reference evidence="8" key="1">
    <citation type="submission" date="2021-01" db="EMBL/GenBank/DDBJ databases">
        <title>Metabolic potential, ecology and presence of endohyphal bacteria is reflected in genomic diversity of Mucoromycotina.</title>
        <authorList>
            <person name="Muszewska A."/>
            <person name="Okrasinska A."/>
            <person name="Steczkiewicz K."/>
            <person name="Drgas O."/>
            <person name="Orlowska M."/>
            <person name="Perlinska-Lenart U."/>
            <person name="Aleksandrzak-Piekarczyk T."/>
            <person name="Szatraj K."/>
            <person name="Zielenkiewicz U."/>
            <person name="Pilsyk S."/>
            <person name="Malc E."/>
            <person name="Mieczkowski P."/>
            <person name="Kruszewska J.S."/>
            <person name="Biernat P."/>
            <person name="Pawlowska J."/>
        </authorList>
    </citation>
    <scope>NUCLEOTIDE SEQUENCE</scope>
    <source>
        <strain evidence="8">WA0000018081</strain>
    </source>
</reference>
<keyword evidence="9" id="KW-1185">Reference proteome</keyword>
<keyword evidence="4 7" id="KW-1133">Transmembrane helix</keyword>
<evidence type="ECO:0000256" key="6">
    <source>
        <dbReference type="ARBA" id="ARBA00023180"/>
    </source>
</evidence>
<name>A0A8H7VRZ1_9FUNG</name>
<dbReference type="Proteomes" id="UP000613177">
    <property type="component" value="Unassembled WGS sequence"/>
</dbReference>
<dbReference type="Pfam" id="PF13896">
    <property type="entry name" value="Glyco_transf_49"/>
    <property type="match status" value="2"/>
</dbReference>
<evidence type="ECO:0000256" key="2">
    <source>
        <dbReference type="ARBA" id="ARBA00022692"/>
    </source>
</evidence>
<comment type="caution">
    <text evidence="8">The sequence shown here is derived from an EMBL/GenBank/DDBJ whole genome shotgun (WGS) entry which is preliminary data.</text>
</comment>
<evidence type="ECO:0008006" key="10">
    <source>
        <dbReference type="Google" id="ProtNLM"/>
    </source>
</evidence>
<evidence type="ECO:0000256" key="5">
    <source>
        <dbReference type="ARBA" id="ARBA00023136"/>
    </source>
</evidence>
<dbReference type="OrthoDB" id="411524at2759"/>
<accession>A0A8H7VRZ1</accession>
<keyword evidence="5 7" id="KW-0472">Membrane</keyword>
<feature type="transmembrane region" description="Helical" evidence="7">
    <location>
        <begin position="12"/>
        <end position="33"/>
    </location>
</feature>
<evidence type="ECO:0000313" key="8">
    <source>
        <dbReference type="EMBL" id="KAG2232506.1"/>
    </source>
</evidence>
<dbReference type="InterPro" id="IPR051292">
    <property type="entry name" value="Xyl/GlcA_transferase"/>
</dbReference>
<evidence type="ECO:0000256" key="1">
    <source>
        <dbReference type="ARBA" id="ARBA00004606"/>
    </source>
</evidence>